<dbReference type="InterPro" id="IPR001995">
    <property type="entry name" value="Peptidase_A2_cat"/>
</dbReference>
<dbReference type="SUPFAM" id="SSF56672">
    <property type="entry name" value="DNA/RNA polymerases"/>
    <property type="match status" value="1"/>
</dbReference>
<dbReference type="InterPro" id="IPR009057">
    <property type="entry name" value="Homeodomain-like_sf"/>
</dbReference>
<dbReference type="InterPro" id="IPR036397">
    <property type="entry name" value="RNaseH_sf"/>
</dbReference>
<dbReference type="GO" id="GO:0003964">
    <property type="term" value="F:RNA-directed DNA polymerase activity"/>
    <property type="evidence" value="ECO:0007669"/>
    <property type="project" value="UniProtKB-KW"/>
</dbReference>
<feature type="compositionally biased region" description="Basic and acidic residues" evidence="8">
    <location>
        <begin position="1607"/>
        <end position="1627"/>
    </location>
</feature>
<dbReference type="FunFam" id="3.30.420.10:FF:000032">
    <property type="entry name" value="Retrovirus-related Pol polyprotein from transposon 297-like Protein"/>
    <property type="match status" value="1"/>
</dbReference>
<evidence type="ECO:0000259" key="9">
    <source>
        <dbReference type="PROSITE" id="PS50175"/>
    </source>
</evidence>
<dbReference type="SUPFAM" id="SSF46689">
    <property type="entry name" value="Homeodomain-like"/>
    <property type="match status" value="1"/>
</dbReference>
<dbReference type="InterPro" id="IPR004875">
    <property type="entry name" value="DDE_SF_endonuclease_dom"/>
</dbReference>
<dbReference type="Pfam" id="PF17917">
    <property type="entry name" value="RT_RNaseH"/>
    <property type="match status" value="1"/>
</dbReference>
<dbReference type="EMBL" id="JABDTM020017054">
    <property type="protein sequence ID" value="KAH0818619.1"/>
    <property type="molecule type" value="Genomic_DNA"/>
</dbReference>
<dbReference type="InterPro" id="IPR021109">
    <property type="entry name" value="Peptidase_aspartic_dom_sf"/>
</dbReference>
<dbReference type="InterPro" id="IPR043502">
    <property type="entry name" value="DNA/RNA_pol_sf"/>
</dbReference>
<dbReference type="GO" id="GO:0005634">
    <property type="term" value="C:nucleus"/>
    <property type="evidence" value="ECO:0007669"/>
    <property type="project" value="UniProtKB-SubCell"/>
</dbReference>
<proteinExistence type="predicted"/>
<reference evidence="11" key="2">
    <citation type="submission" date="2021-08" db="EMBL/GenBank/DDBJ databases">
        <authorList>
            <person name="Eriksson T."/>
        </authorList>
    </citation>
    <scope>NUCLEOTIDE SEQUENCE</scope>
    <source>
        <strain evidence="11">Stoneville</strain>
        <tissue evidence="11">Whole head</tissue>
    </source>
</reference>
<dbReference type="CDD" id="cd00303">
    <property type="entry name" value="retropepsin_like"/>
    <property type="match status" value="1"/>
</dbReference>
<evidence type="ECO:0000313" key="11">
    <source>
        <dbReference type="EMBL" id="KAH0818619.1"/>
    </source>
</evidence>
<dbReference type="GO" id="GO:0015074">
    <property type="term" value="P:DNA integration"/>
    <property type="evidence" value="ECO:0007669"/>
    <property type="project" value="InterPro"/>
</dbReference>
<reference evidence="11" key="1">
    <citation type="journal article" date="2020" name="J Insects Food Feed">
        <title>The yellow mealworm (Tenebrio molitor) genome: a resource for the emerging insects as food and feed industry.</title>
        <authorList>
            <person name="Eriksson T."/>
            <person name="Andere A."/>
            <person name="Kelstrup H."/>
            <person name="Emery V."/>
            <person name="Picard C."/>
        </authorList>
    </citation>
    <scope>NUCLEOTIDE SEQUENCE</scope>
    <source>
        <strain evidence="11">Stoneville</strain>
        <tissue evidence="11">Whole head</tissue>
    </source>
</reference>
<keyword evidence="3" id="KW-0548">Nucleotidyltransferase</keyword>
<comment type="subcellular location">
    <subcellularLocation>
        <location evidence="1">Nucleus</location>
    </subcellularLocation>
</comment>
<evidence type="ECO:0000256" key="1">
    <source>
        <dbReference type="ARBA" id="ARBA00004123"/>
    </source>
</evidence>
<dbReference type="Pfam" id="PF00665">
    <property type="entry name" value="rve"/>
    <property type="match status" value="1"/>
</dbReference>
<dbReference type="Proteomes" id="UP000719412">
    <property type="component" value="Unassembled WGS sequence"/>
</dbReference>
<evidence type="ECO:0000256" key="4">
    <source>
        <dbReference type="ARBA" id="ARBA00022722"/>
    </source>
</evidence>
<evidence type="ECO:0000256" key="5">
    <source>
        <dbReference type="ARBA" id="ARBA00022759"/>
    </source>
</evidence>
<dbReference type="Gene3D" id="1.10.10.60">
    <property type="entry name" value="Homeodomain-like"/>
    <property type="match status" value="1"/>
</dbReference>
<gene>
    <name evidence="11" type="ORF">GEV33_004172</name>
</gene>
<keyword evidence="12" id="KW-1185">Reference proteome</keyword>
<keyword evidence="7" id="KW-0695">RNA-directed DNA polymerase</keyword>
<comment type="caution">
    <text evidence="11">The sequence shown here is derived from an EMBL/GenBank/DDBJ whole genome shotgun (WGS) entry which is preliminary data.</text>
</comment>
<feature type="domain" description="Integrase catalytic" evidence="10">
    <location>
        <begin position="217"/>
        <end position="387"/>
    </location>
</feature>
<dbReference type="Pfam" id="PF03184">
    <property type="entry name" value="DDE_1"/>
    <property type="match status" value="1"/>
</dbReference>
<dbReference type="SUPFAM" id="SSF53098">
    <property type="entry name" value="Ribonuclease H-like"/>
    <property type="match status" value="2"/>
</dbReference>
<protein>
    <recommendedName>
        <fullName evidence="13">Endonuclease</fullName>
    </recommendedName>
</protein>
<accession>A0A8J6LDL5</accession>
<dbReference type="CDD" id="cd15517">
    <property type="entry name" value="PHD_TCF19_like"/>
    <property type="match status" value="1"/>
</dbReference>
<dbReference type="InterPro" id="IPR012337">
    <property type="entry name" value="RNaseH-like_sf"/>
</dbReference>
<dbReference type="CDD" id="cd09274">
    <property type="entry name" value="RNase_HI_RT_Ty3"/>
    <property type="match status" value="1"/>
</dbReference>
<dbReference type="Gene3D" id="3.10.10.10">
    <property type="entry name" value="HIV Type 1 Reverse Transcriptase, subunit A, domain 1"/>
    <property type="match status" value="1"/>
</dbReference>
<dbReference type="SUPFAM" id="SSF50630">
    <property type="entry name" value="Acid proteases"/>
    <property type="match status" value="1"/>
</dbReference>
<dbReference type="GO" id="GO:0004190">
    <property type="term" value="F:aspartic-type endopeptidase activity"/>
    <property type="evidence" value="ECO:0007669"/>
    <property type="project" value="InterPro"/>
</dbReference>
<keyword evidence="4" id="KW-0540">Nuclease</keyword>
<dbReference type="GO" id="GO:0003677">
    <property type="term" value="F:DNA binding"/>
    <property type="evidence" value="ECO:0007669"/>
    <property type="project" value="InterPro"/>
</dbReference>
<dbReference type="Pfam" id="PF05225">
    <property type="entry name" value="HTH_psq"/>
    <property type="match status" value="1"/>
</dbReference>
<evidence type="ECO:0000259" key="10">
    <source>
        <dbReference type="PROSITE" id="PS50994"/>
    </source>
</evidence>
<keyword evidence="5" id="KW-0255">Endonuclease</keyword>
<feature type="domain" description="Integrase catalytic" evidence="10">
    <location>
        <begin position="1008"/>
        <end position="1098"/>
    </location>
</feature>
<dbReference type="InterPro" id="IPR007889">
    <property type="entry name" value="HTH_Psq"/>
</dbReference>
<keyword evidence="6" id="KW-0378">Hydrolase</keyword>
<feature type="region of interest" description="Disordered" evidence="8">
    <location>
        <begin position="1671"/>
        <end position="1690"/>
    </location>
</feature>
<dbReference type="Pfam" id="PF00077">
    <property type="entry name" value="RVP"/>
    <property type="match status" value="1"/>
</dbReference>
<dbReference type="GO" id="GO:0006508">
    <property type="term" value="P:proteolysis"/>
    <property type="evidence" value="ECO:0007669"/>
    <property type="project" value="InterPro"/>
</dbReference>
<name>A0A8J6LDL5_TENMO</name>
<evidence type="ECO:0000256" key="3">
    <source>
        <dbReference type="ARBA" id="ARBA00022695"/>
    </source>
</evidence>
<evidence type="ECO:0008006" key="13">
    <source>
        <dbReference type="Google" id="ProtNLM"/>
    </source>
</evidence>
<dbReference type="InterPro" id="IPR018061">
    <property type="entry name" value="Retropepsins"/>
</dbReference>
<dbReference type="PANTHER" id="PTHR37984:SF5">
    <property type="entry name" value="PROTEIN NYNRIN-LIKE"/>
    <property type="match status" value="1"/>
</dbReference>
<evidence type="ECO:0000256" key="7">
    <source>
        <dbReference type="ARBA" id="ARBA00022918"/>
    </source>
</evidence>
<dbReference type="InterPro" id="IPR050951">
    <property type="entry name" value="Retrovirus_Pol_polyprotein"/>
</dbReference>
<sequence length="1794" mass="204736">MIAELLENKIIRKSTSPYASPIVLIPKPDGTLRLCVDYRKLNNITKTMAVVFSLRRFRVYLLGIHFTVLTDSSAIRATASKKDLIPRIARWWLEIQDFTFTVEYCPGCKMNHVDYLSRHPVPGNSLVANIINLTESEWIQAVQSQDEELTNLIQILQSKKAPSNKNYFTHFTLKNKILHRKVNSSLKWVKYVSACLNCLYMKSASGSKPGMLHPIPKPTIPFDTIHIDHVGPFAASKRKNTHIFVLVDAFTQFVFLEAVKNTKARYVVKALQTFITLFGAPTRIISDRGSAFQSSMMATFCKDLGIKHILNAVATPRANGQCERHNHTILNALRCYSSESPYKVLMGLNPRPIADVKILAIISDTLAREDSTSLRARVATKITHSQSTAKKLFDSHRKPSRSFNPNALVMVRKNNFSATGQPKKLLPKFKGSYRIVAVLPNDRYVVEDLRGSKQSKTVVAVDALKPWIVLHDSEVEAHRNWKTIAIPTPLRVEAHRELKIIESQIPLKVEAHRKWKTLKTLIPPLVEAHSGSSVTVTTHKLEAHPEWKPHRKVYESLKEPSPKSFHPTCLFHPTVANRTIKFGDELPSGWTNCERKSTPCQPFVKVLDGVLCQPQLSRFHALTRSRKTTEQSNGAKKWINLQKPSSGPQPEAKTWENLKTELCNLYPPKKNLSERFRKAGLYTSENATTYCEYARQKILLLRALNFNLSERTMLELVVGDIADAQGHFANRCFLKQRREKQSGPANVRCFSVKLDDEFCTEFIMQGMKVNCLIDIGAECSLISSRVAKKLACHLELDFTMLRGIDGTLVPTLYKTTLRIEREGTAFMINFYVVEHSLLKLDAILGRDLLTCKGVKICSDSRGTQIYLDDHVKAEPKVVQHYITTGNSVAAITTAELEIKLKADKIICYNPYRMPMCEREKVKTMFHDEQCHVGPDKTFAKINHFFWFAVYRGKEAHRSQTKFFTPNSKIPDPFHTVHGFKHLLLLIDAFTKYLFLIPLKTLTGPETRDKLRIYLNIFQTIRRLICDQELHLIAKSAPRGNGQVERYVSTVLDLLRTEIESKPAKSEWTSVISKLQFTLNNTVQKSTGFSPLYLVTGQEISSPDITILTNSVLPTLATGQNLETIVICITRLENAILQVQARRRPKNRILGYERTQRNAASAKKRFDRSRKDLKNLQPGDIVFHPSGNSHLSKLHRRYEGPLEVLKLLPNDRVQLKNLATNRKRVVAREMLRAWSGELAEDSQTKEFVRCGREQCSTRPDLWLCGRGKCDRSRRQSEENMREAVENVQQKKMGWKLASKTFNVPSTTLRRRVRRNMGYEKGDLGECRPTFSKEIEDEIVSHITNMETRFLGLTTTDVKSLAYQLAERNHIPHKFNRNKEEAIWAWLHRFIGRNPTISLRTPENTSAARAQAFNRVNVAAYFKNLDEVLTLHNFSPENIYNMDETGFSTVQTKPEKIYATAFIFPRKNMKPELMDNAPTGSICFCQESGWMTSEVMLKWVAHFIRFAKPSPENKVLLLLHGHASHKHLSVLEKAKEYGIILFCFPAHCTHRCQPLDTGFFGPLQVYYNQQIRLWLKAHPGRRTGIFPYNPDIFEDWMFAAAETTNRPPPAEENKGHSENHTVAETEEHLTPPSSRTADFERPGTSKQLEAPTQRKSVLSVSVEDIYPLPRASALSTTTRKPRKKSKTGVINSTPDIELEKTVESAKQQKERAKLVRAAKRNLKVIEERDEDEENTQMDFEDTDDEDVPCLYCNELFSWSKSKEVWLKCQSCGMWAHAACAGKDRKTKNFTCQICED</sequence>
<evidence type="ECO:0000256" key="2">
    <source>
        <dbReference type="ARBA" id="ARBA00022679"/>
    </source>
</evidence>
<organism evidence="11 12">
    <name type="scientific">Tenebrio molitor</name>
    <name type="common">Yellow mealworm beetle</name>
    <dbReference type="NCBI Taxonomy" id="7067"/>
    <lineage>
        <taxon>Eukaryota</taxon>
        <taxon>Metazoa</taxon>
        <taxon>Ecdysozoa</taxon>
        <taxon>Arthropoda</taxon>
        <taxon>Hexapoda</taxon>
        <taxon>Insecta</taxon>
        <taxon>Pterygota</taxon>
        <taxon>Neoptera</taxon>
        <taxon>Endopterygota</taxon>
        <taxon>Coleoptera</taxon>
        <taxon>Polyphaga</taxon>
        <taxon>Cucujiformia</taxon>
        <taxon>Tenebrionidae</taxon>
        <taxon>Tenebrio</taxon>
    </lineage>
</organism>
<feature type="region of interest" description="Disordered" evidence="8">
    <location>
        <begin position="1602"/>
        <end position="1654"/>
    </location>
</feature>
<dbReference type="GO" id="GO:0042575">
    <property type="term" value="C:DNA polymerase complex"/>
    <property type="evidence" value="ECO:0007669"/>
    <property type="project" value="UniProtKB-ARBA"/>
</dbReference>
<dbReference type="SUPFAM" id="SSF57903">
    <property type="entry name" value="FYVE/PHD zinc finger"/>
    <property type="match status" value="1"/>
</dbReference>
<dbReference type="InterPro" id="IPR001584">
    <property type="entry name" value="Integrase_cat-core"/>
</dbReference>
<evidence type="ECO:0000256" key="8">
    <source>
        <dbReference type="SAM" id="MobiDB-lite"/>
    </source>
</evidence>
<keyword evidence="2" id="KW-0808">Transferase</keyword>
<dbReference type="Gene3D" id="2.40.70.10">
    <property type="entry name" value="Acid Proteases"/>
    <property type="match status" value="1"/>
</dbReference>
<dbReference type="GO" id="GO:0004519">
    <property type="term" value="F:endonuclease activity"/>
    <property type="evidence" value="ECO:0007669"/>
    <property type="project" value="UniProtKB-KW"/>
</dbReference>
<feature type="domain" description="Peptidase A2" evidence="9">
    <location>
        <begin position="769"/>
        <end position="848"/>
    </location>
</feature>
<evidence type="ECO:0000256" key="6">
    <source>
        <dbReference type="ARBA" id="ARBA00022801"/>
    </source>
</evidence>
<dbReference type="InterPro" id="IPR011011">
    <property type="entry name" value="Znf_FYVE_PHD"/>
</dbReference>
<dbReference type="InterPro" id="IPR041373">
    <property type="entry name" value="RT_RNaseH"/>
</dbReference>
<evidence type="ECO:0000313" key="12">
    <source>
        <dbReference type="Proteomes" id="UP000719412"/>
    </source>
</evidence>
<dbReference type="Gene3D" id="3.30.420.10">
    <property type="entry name" value="Ribonuclease H-like superfamily/Ribonuclease H"/>
    <property type="match status" value="2"/>
</dbReference>
<dbReference type="PROSITE" id="PS50175">
    <property type="entry name" value="ASP_PROT_RETROV"/>
    <property type="match status" value="1"/>
</dbReference>
<dbReference type="PANTHER" id="PTHR37984">
    <property type="entry name" value="PROTEIN CBG26694"/>
    <property type="match status" value="1"/>
</dbReference>
<dbReference type="PROSITE" id="PS50994">
    <property type="entry name" value="INTEGRASE"/>
    <property type="match status" value="2"/>
</dbReference>